<dbReference type="PANTHER" id="PTHR46601:SF1">
    <property type="entry name" value="ADF-H DOMAIN-CONTAINING PROTEIN"/>
    <property type="match status" value="1"/>
</dbReference>
<evidence type="ECO:0000313" key="2">
    <source>
        <dbReference type="EMBL" id="KAJ8047473.1"/>
    </source>
</evidence>
<dbReference type="EMBL" id="JAIZAY010000002">
    <property type="protein sequence ID" value="KAJ8047473.1"/>
    <property type="molecule type" value="Genomic_DNA"/>
</dbReference>
<sequence length="565" mass="66049">MQLRQRKTNASQDNHSQPQEPANEPHRNKTPAAYQREYRQKIKASKEIYAIHLEHERIRARLFRMKRTEEQKARDRELGRERSRRYRQKHKGEANSTGEGPAKKVTRAERQALREKWRLAKQKQRMNMSVQKRRRINEKRRESYALRNKPDSSAVTPPTNQPEAFDSNSALRKAVSRSLRILPKNSTKFAQVMSSIVKRATPKRKKALQDRIILSPTQKRRLDFLERNSVRSVIEEIKKKRSKRDLELRRLIHLATTVKNKLKKRTAHQEFGLSWNFLKLHSSQHLNRSRKKRTDAFSADKIRVVSDFYNRGDVSRDLPCASSSQKTKVMECTIASAFKMFQEENPAFRISYSLFQKLRPSTTKLMSQTKLLQCLCEYCVNIKFLLDTLNRKALMAGQRDLMISDKYVLSDLTVCSDGPDRKDCIDRNCGNCGPQLMRHNFAVLLGSHGDDEIVWKSWEMETTPKGKRMTLKQTSGSIKCLIDVLSTKLEPFAKHLANAKWQAQQFDSLRKQVPKEWVLMCMDFAENYNCHFQDEAQSAHWSYNQATVHPIVAYYITVRKNHAEK</sequence>
<dbReference type="OrthoDB" id="6152551at2759"/>
<name>A0A9Q1HJN5_HOLLE</name>
<dbReference type="AlphaFoldDB" id="A0A9Q1HJN5"/>
<keyword evidence="3" id="KW-1185">Reference proteome</keyword>
<evidence type="ECO:0000313" key="3">
    <source>
        <dbReference type="Proteomes" id="UP001152320"/>
    </source>
</evidence>
<reference evidence="2" key="1">
    <citation type="submission" date="2021-10" db="EMBL/GenBank/DDBJ databases">
        <title>Tropical sea cucumber genome reveals ecological adaptation and Cuvierian tubules defense mechanism.</title>
        <authorList>
            <person name="Chen T."/>
        </authorList>
    </citation>
    <scope>NUCLEOTIDE SEQUENCE</scope>
    <source>
        <strain evidence="2">Nanhai2018</strain>
        <tissue evidence="2">Muscle</tissue>
    </source>
</reference>
<feature type="compositionally biased region" description="Polar residues" evidence="1">
    <location>
        <begin position="151"/>
        <end position="167"/>
    </location>
</feature>
<feature type="compositionally biased region" description="Basic and acidic residues" evidence="1">
    <location>
        <begin position="69"/>
        <end position="81"/>
    </location>
</feature>
<protein>
    <submittedName>
        <fullName evidence="2">Uncharacterized protein</fullName>
    </submittedName>
</protein>
<proteinExistence type="predicted"/>
<feature type="compositionally biased region" description="Basic and acidic residues" evidence="1">
    <location>
        <begin position="139"/>
        <end position="150"/>
    </location>
</feature>
<comment type="caution">
    <text evidence="2">The sequence shown here is derived from an EMBL/GenBank/DDBJ whole genome shotgun (WGS) entry which is preliminary data.</text>
</comment>
<organism evidence="2 3">
    <name type="scientific">Holothuria leucospilota</name>
    <name type="common">Black long sea cucumber</name>
    <name type="synonym">Mertensiothuria leucospilota</name>
    <dbReference type="NCBI Taxonomy" id="206669"/>
    <lineage>
        <taxon>Eukaryota</taxon>
        <taxon>Metazoa</taxon>
        <taxon>Echinodermata</taxon>
        <taxon>Eleutherozoa</taxon>
        <taxon>Echinozoa</taxon>
        <taxon>Holothuroidea</taxon>
        <taxon>Aspidochirotacea</taxon>
        <taxon>Aspidochirotida</taxon>
        <taxon>Holothuriidae</taxon>
        <taxon>Holothuria</taxon>
    </lineage>
</organism>
<dbReference type="Proteomes" id="UP001152320">
    <property type="component" value="Chromosome 2"/>
</dbReference>
<dbReference type="PANTHER" id="PTHR46601">
    <property type="entry name" value="ULP_PROTEASE DOMAIN-CONTAINING PROTEIN"/>
    <property type="match status" value="1"/>
</dbReference>
<evidence type="ECO:0000256" key="1">
    <source>
        <dbReference type="SAM" id="MobiDB-lite"/>
    </source>
</evidence>
<gene>
    <name evidence="2" type="ORF">HOLleu_06479</name>
</gene>
<accession>A0A9Q1HJN5</accession>
<feature type="compositionally biased region" description="Polar residues" evidence="1">
    <location>
        <begin position="8"/>
        <end position="20"/>
    </location>
</feature>
<feature type="region of interest" description="Disordered" evidence="1">
    <location>
        <begin position="69"/>
        <end position="167"/>
    </location>
</feature>
<feature type="region of interest" description="Disordered" evidence="1">
    <location>
        <begin position="1"/>
        <end position="38"/>
    </location>
</feature>
<feature type="compositionally biased region" description="Basic and acidic residues" evidence="1">
    <location>
        <begin position="106"/>
        <end position="118"/>
    </location>
</feature>